<keyword evidence="1" id="KW-0813">Transport</keyword>
<dbReference type="SMART" id="SM00382">
    <property type="entry name" value="AAA"/>
    <property type="match status" value="1"/>
</dbReference>
<evidence type="ECO:0000313" key="5">
    <source>
        <dbReference type="EMBL" id="AEW04115.1"/>
    </source>
</evidence>
<evidence type="ECO:0000256" key="1">
    <source>
        <dbReference type="ARBA" id="ARBA00022448"/>
    </source>
</evidence>
<dbReference type="GO" id="GO:0016887">
    <property type="term" value="F:ATP hydrolysis activity"/>
    <property type="evidence" value="ECO:0007669"/>
    <property type="project" value="InterPro"/>
</dbReference>
<dbReference type="InterPro" id="IPR003593">
    <property type="entry name" value="AAA+_ATPase"/>
</dbReference>
<dbReference type="STRING" id="679936.Sulac_0586"/>
<sequence>MSKNGDDVAFRCENLALSFGSTVVWKDVNVTISLGCVIGLIGLNGSGKTSFLRTLSGLLAPTGGMVTGVGYAAKPSIHHCVLLEETNLFYPQLTCQEMVEFYAGVAGARSAQMESLVQELGLLPVIHHRVQALSQGYRTRLALAFPLMSPARVLLLDEIFNGLDVVAIELIKNVFQREAMNGRTIIVSSHQLEVLDKMADTFLVIHNQTIDAIAPTDIRGKYGSLQALLTQ</sequence>
<dbReference type="AlphaFoldDB" id="G8TZE6"/>
<dbReference type="Proteomes" id="UP000005439">
    <property type="component" value="Chromosome"/>
</dbReference>
<evidence type="ECO:0000256" key="3">
    <source>
        <dbReference type="ARBA" id="ARBA00022840"/>
    </source>
</evidence>
<dbReference type="PANTHER" id="PTHR42939">
    <property type="entry name" value="ABC TRANSPORTER ATP-BINDING PROTEIN ALBC-RELATED"/>
    <property type="match status" value="1"/>
</dbReference>
<dbReference type="InterPro" id="IPR051782">
    <property type="entry name" value="ABC_Transporter_VariousFunc"/>
</dbReference>
<dbReference type="GO" id="GO:0005524">
    <property type="term" value="F:ATP binding"/>
    <property type="evidence" value="ECO:0007669"/>
    <property type="project" value="UniProtKB-KW"/>
</dbReference>
<name>G8TZE6_SULAD</name>
<dbReference type="PANTHER" id="PTHR42939:SF1">
    <property type="entry name" value="ABC TRANSPORTER ATP-BINDING PROTEIN ALBC-RELATED"/>
    <property type="match status" value="1"/>
</dbReference>
<gene>
    <name evidence="5" type="ordered locus">Sulac_0586</name>
</gene>
<feature type="domain" description="ABC transporter" evidence="4">
    <location>
        <begin position="10"/>
        <end position="231"/>
    </location>
</feature>
<dbReference type="Gene3D" id="3.40.50.300">
    <property type="entry name" value="P-loop containing nucleotide triphosphate hydrolases"/>
    <property type="match status" value="1"/>
</dbReference>
<organism evidence="5 6">
    <name type="scientific">Sulfobacillus acidophilus (strain ATCC 700253 / DSM 10332 / NAL)</name>
    <dbReference type="NCBI Taxonomy" id="679936"/>
    <lineage>
        <taxon>Bacteria</taxon>
        <taxon>Bacillati</taxon>
        <taxon>Bacillota</taxon>
        <taxon>Clostridia</taxon>
        <taxon>Eubacteriales</taxon>
        <taxon>Clostridiales Family XVII. Incertae Sedis</taxon>
        <taxon>Sulfobacillus</taxon>
    </lineage>
</organism>
<reference evidence="5 6" key="2">
    <citation type="journal article" date="2012" name="Stand. Genomic Sci.">
        <title>Complete genome sequence of the moderately thermophilic mineral-sulfide-oxidizing firmicute Sulfobacillus acidophilus type strain (NAL(T)).</title>
        <authorList>
            <person name="Anderson I."/>
            <person name="Chertkov O."/>
            <person name="Chen A."/>
            <person name="Saunders E."/>
            <person name="Lapidus A."/>
            <person name="Nolan M."/>
            <person name="Lucas S."/>
            <person name="Hammon N."/>
            <person name="Deshpande S."/>
            <person name="Cheng J.F."/>
            <person name="Han C."/>
            <person name="Tapia R."/>
            <person name="Goodwin L.A."/>
            <person name="Pitluck S."/>
            <person name="Liolios K."/>
            <person name="Pagani I."/>
            <person name="Ivanova N."/>
            <person name="Mikhailova N."/>
            <person name="Pati A."/>
            <person name="Palaniappan K."/>
            <person name="Land M."/>
            <person name="Pan C."/>
            <person name="Rohde M."/>
            <person name="Pukall R."/>
            <person name="Goker M."/>
            <person name="Detter J.C."/>
            <person name="Woyke T."/>
            <person name="Bristow J."/>
            <person name="Eisen J.A."/>
            <person name="Markowitz V."/>
            <person name="Hugenholtz P."/>
            <person name="Kyrpides N.C."/>
            <person name="Klenk H.P."/>
            <person name="Mavromatis K."/>
        </authorList>
    </citation>
    <scope>NUCLEOTIDE SEQUENCE [LARGE SCALE GENOMIC DNA]</scope>
    <source>
        <strain evidence="6">ATCC 700253 / DSM 10332 / NAL</strain>
    </source>
</reference>
<dbReference type="Pfam" id="PF00005">
    <property type="entry name" value="ABC_tran"/>
    <property type="match status" value="1"/>
</dbReference>
<dbReference type="SUPFAM" id="SSF52540">
    <property type="entry name" value="P-loop containing nucleoside triphosphate hydrolases"/>
    <property type="match status" value="1"/>
</dbReference>
<dbReference type="KEGG" id="sap:Sulac_0586"/>
<dbReference type="EMBL" id="CP003179">
    <property type="protein sequence ID" value="AEW04115.1"/>
    <property type="molecule type" value="Genomic_DNA"/>
</dbReference>
<dbReference type="HOGENOM" id="CLU_000604_1_2_9"/>
<dbReference type="PROSITE" id="PS50893">
    <property type="entry name" value="ABC_TRANSPORTER_2"/>
    <property type="match status" value="1"/>
</dbReference>
<protein>
    <submittedName>
        <fullName evidence="5">ABC transporter related protein</fullName>
    </submittedName>
</protein>
<keyword evidence="3" id="KW-0067">ATP-binding</keyword>
<keyword evidence="2" id="KW-0547">Nucleotide-binding</keyword>
<reference evidence="6" key="1">
    <citation type="submission" date="2011-12" db="EMBL/GenBank/DDBJ databases">
        <title>The complete genome of chromosome of Sulfobacillus acidophilus DSM 10332.</title>
        <authorList>
            <person name="Lucas S."/>
            <person name="Han J."/>
            <person name="Lapidus A."/>
            <person name="Bruce D."/>
            <person name="Goodwin L."/>
            <person name="Pitluck S."/>
            <person name="Peters L."/>
            <person name="Kyrpides N."/>
            <person name="Mavromatis K."/>
            <person name="Ivanova N."/>
            <person name="Mikhailova N."/>
            <person name="Chertkov O."/>
            <person name="Saunders E."/>
            <person name="Detter J.C."/>
            <person name="Tapia R."/>
            <person name="Han C."/>
            <person name="Land M."/>
            <person name="Hauser L."/>
            <person name="Markowitz V."/>
            <person name="Cheng J.-F."/>
            <person name="Hugenholtz P."/>
            <person name="Woyke T."/>
            <person name="Wu D."/>
            <person name="Pukall R."/>
            <person name="Gehrich-Schroeter G."/>
            <person name="Schneider S."/>
            <person name="Klenk H.-P."/>
            <person name="Eisen J.A."/>
        </authorList>
    </citation>
    <scope>NUCLEOTIDE SEQUENCE [LARGE SCALE GENOMIC DNA]</scope>
    <source>
        <strain evidence="6">ATCC 700253 / DSM 10332 / NAL</strain>
    </source>
</reference>
<evidence type="ECO:0000259" key="4">
    <source>
        <dbReference type="PROSITE" id="PS50893"/>
    </source>
</evidence>
<evidence type="ECO:0000256" key="2">
    <source>
        <dbReference type="ARBA" id="ARBA00022741"/>
    </source>
</evidence>
<dbReference type="CDD" id="cd03230">
    <property type="entry name" value="ABC_DR_subfamily_A"/>
    <property type="match status" value="1"/>
</dbReference>
<keyword evidence="6" id="KW-1185">Reference proteome</keyword>
<proteinExistence type="predicted"/>
<evidence type="ECO:0000313" key="6">
    <source>
        <dbReference type="Proteomes" id="UP000005439"/>
    </source>
</evidence>
<accession>G8TZE6</accession>
<dbReference type="InterPro" id="IPR027417">
    <property type="entry name" value="P-loop_NTPase"/>
</dbReference>
<dbReference type="InterPro" id="IPR003439">
    <property type="entry name" value="ABC_transporter-like_ATP-bd"/>
</dbReference>